<dbReference type="SUPFAM" id="SSF102405">
    <property type="entry name" value="MCP/YpsA-like"/>
    <property type="match status" value="1"/>
</dbReference>
<dbReference type="InterPro" id="IPR003488">
    <property type="entry name" value="DprA"/>
</dbReference>
<dbReference type="InterPro" id="IPR057666">
    <property type="entry name" value="DrpA_SLOG"/>
</dbReference>
<dbReference type="Gene3D" id="3.40.50.450">
    <property type="match status" value="1"/>
</dbReference>
<gene>
    <name evidence="3" type="ORF">COX64_03745</name>
</gene>
<feature type="domain" description="Smf/DprA SLOG" evidence="2">
    <location>
        <begin position="91"/>
        <end position="273"/>
    </location>
</feature>
<evidence type="ECO:0000313" key="3">
    <source>
        <dbReference type="EMBL" id="PJA13032.1"/>
    </source>
</evidence>
<dbReference type="PANTHER" id="PTHR43022:SF1">
    <property type="entry name" value="PROTEIN SMF"/>
    <property type="match status" value="1"/>
</dbReference>
<proteinExistence type="inferred from homology"/>
<dbReference type="Proteomes" id="UP000228952">
    <property type="component" value="Unassembled WGS sequence"/>
</dbReference>
<comment type="similarity">
    <text evidence="1">Belongs to the DprA/Smf family.</text>
</comment>
<sequence length="379" mass="42046">MKTFAAIATYLISKRLTSSQSMAKWFVTLLGQFGATGKAAFYQGEFHEAIRQLYDSDILNSELASHLLQITLWLDEALSFVEELEDSGVKILLPGDFGFPAEFAEIADKPAILYCRGNLELLVAKEKITLVGTRNPSLWGQLKAKQFAFEAANCNIVTVSGLAQGVDSLVFEETLRAKGKTIAILPQLPKNASVEVSANSLLVSEYPPSDVEISKWQFIARNRLLAALSPATVIIEAPLRSGALITADLAISYGRSVYVAIPDPNEEVSYGGLTFGIQQALGAFIQSLYDLLYLEDRGELLETYKLFIERLSQGKIAIKPKDHRHLSQADLKRYIYASSKGDLSCFESFVVELHRFGIIRERKNKMVINFSGYNSWPKT</sequence>
<organism evidence="3 4">
    <name type="scientific">Candidatus Dojkabacteria bacterium CG_4_10_14_0_2_um_filter_Dojkabacteria_WS6_41_15</name>
    <dbReference type="NCBI Taxonomy" id="2014249"/>
    <lineage>
        <taxon>Bacteria</taxon>
        <taxon>Candidatus Dojkabacteria</taxon>
    </lineage>
</organism>
<dbReference type="GO" id="GO:0009294">
    <property type="term" value="P:DNA-mediated transformation"/>
    <property type="evidence" value="ECO:0007669"/>
    <property type="project" value="InterPro"/>
</dbReference>
<name>A0A2M7W172_9BACT</name>
<dbReference type="AlphaFoldDB" id="A0A2M7W172"/>
<dbReference type="Pfam" id="PF02481">
    <property type="entry name" value="DNA_processg_A"/>
    <property type="match status" value="1"/>
</dbReference>
<dbReference type="EMBL" id="PFQB01000098">
    <property type="protein sequence ID" value="PJA13032.1"/>
    <property type="molecule type" value="Genomic_DNA"/>
</dbReference>
<evidence type="ECO:0000313" key="4">
    <source>
        <dbReference type="Proteomes" id="UP000228952"/>
    </source>
</evidence>
<comment type="caution">
    <text evidence="3">The sequence shown here is derived from an EMBL/GenBank/DDBJ whole genome shotgun (WGS) entry which is preliminary data.</text>
</comment>
<dbReference type="PANTHER" id="PTHR43022">
    <property type="entry name" value="PROTEIN SMF"/>
    <property type="match status" value="1"/>
</dbReference>
<accession>A0A2M7W172</accession>
<protein>
    <recommendedName>
        <fullName evidence="2">Smf/DprA SLOG domain-containing protein</fullName>
    </recommendedName>
</protein>
<evidence type="ECO:0000256" key="1">
    <source>
        <dbReference type="ARBA" id="ARBA00006525"/>
    </source>
</evidence>
<reference evidence="4" key="1">
    <citation type="submission" date="2017-09" db="EMBL/GenBank/DDBJ databases">
        <title>Depth-based differentiation of microbial function through sediment-hosted aquifers and enrichment of novel symbionts in the deep terrestrial subsurface.</title>
        <authorList>
            <person name="Probst A.J."/>
            <person name="Ladd B."/>
            <person name="Jarett J.K."/>
            <person name="Geller-Mcgrath D.E."/>
            <person name="Sieber C.M.K."/>
            <person name="Emerson J.B."/>
            <person name="Anantharaman K."/>
            <person name="Thomas B.C."/>
            <person name="Malmstrom R."/>
            <person name="Stieglmeier M."/>
            <person name="Klingl A."/>
            <person name="Woyke T."/>
            <person name="Ryan C.M."/>
            <person name="Banfield J.F."/>
        </authorList>
    </citation>
    <scope>NUCLEOTIDE SEQUENCE [LARGE SCALE GENOMIC DNA]</scope>
</reference>
<evidence type="ECO:0000259" key="2">
    <source>
        <dbReference type="Pfam" id="PF02481"/>
    </source>
</evidence>